<feature type="compositionally biased region" description="Polar residues" evidence="1">
    <location>
        <begin position="158"/>
        <end position="169"/>
    </location>
</feature>
<sequence>MMVTLMDLEGRHNTHGDLCSPRGETLVGRSLGDNSCSRTYSLRVAFNKLARGNREGPPGKSNFEKLSNYDPPDISFLPACLSRTDCGQRGHKSNKVNDFYQEIPLVEESPSSSESSDIRRNTRLTMLINDSLYHPNRNLPYIKESQKSEEQTQESKAANHTNTALNQTIVGRRARAGGSTGAATAT</sequence>
<evidence type="ECO:0000256" key="1">
    <source>
        <dbReference type="SAM" id="MobiDB-lite"/>
    </source>
</evidence>
<dbReference type="Proteomes" id="UP001177670">
    <property type="component" value="Unassembled WGS sequence"/>
</dbReference>
<dbReference type="AlphaFoldDB" id="A0AA40KGH4"/>
<keyword evidence="3" id="KW-1185">Reference proteome</keyword>
<accession>A0AA40KGH4</accession>
<proteinExistence type="predicted"/>
<reference evidence="2" key="1">
    <citation type="submission" date="2021-10" db="EMBL/GenBank/DDBJ databases">
        <title>Melipona bicolor Genome sequencing and assembly.</title>
        <authorList>
            <person name="Araujo N.S."/>
            <person name="Arias M.C."/>
        </authorList>
    </citation>
    <scope>NUCLEOTIDE SEQUENCE</scope>
    <source>
        <strain evidence="2">USP_2M_L1-L4_2017</strain>
        <tissue evidence="2">Whole body</tissue>
    </source>
</reference>
<name>A0AA40KGH4_9HYME</name>
<protein>
    <submittedName>
        <fullName evidence="2">Uncharacterized protein</fullName>
    </submittedName>
</protein>
<gene>
    <name evidence="2" type="ORF">K0M31_013336</name>
</gene>
<organism evidence="2 3">
    <name type="scientific">Melipona bicolor</name>
    <dbReference type="NCBI Taxonomy" id="60889"/>
    <lineage>
        <taxon>Eukaryota</taxon>
        <taxon>Metazoa</taxon>
        <taxon>Ecdysozoa</taxon>
        <taxon>Arthropoda</taxon>
        <taxon>Hexapoda</taxon>
        <taxon>Insecta</taxon>
        <taxon>Pterygota</taxon>
        <taxon>Neoptera</taxon>
        <taxon>Endopterygota</taxon>
        <taxon>Hymenoptera</taxon>
        <taxon>Apocrita</taxon>
        <taxon>Aculeata</taxon>
        <taxon>Apoidea</taxon>
        <taxon>Anthophila</taxon>
        <taxon>Apidae</taxon>
        <taxon>Melipona</taxon>
    </lineage>
</organism>
<comment type="caution">
    <text evidence="2">The sequence shown here is derived from an EMBL/GenBank/DDBJ whole genome shotgun (WGS) entry which is preliminary data.</text>
</comment>
<evidence type="ECO:0000313" key="2">
    <source>
        <dbReference type="EMBL" id="KAK1119510.1"/>
    </source>
</evidence>
<evidence type="ECO:0000313" key="3">
    <source>
        <dbReference type="Proteomes" id="UP001177670"/>
    </source>
</evidence>
<dbReference type="EMBL" id="JAHYIQ010000036">
    <property type="protein sequence ID" value="KAK1119510.1"/>
    <property type="molecule type" value="Genomic_DNA"/>
</dbReference>
<feature type="region of interest" description="Disordered" evidence="1">
    <location>
        <begin position="145"/>
        <end position="186"/>
    </location>
</feature>